<accession>A0ABV9S5H3</accession>
<proteinExistence type="predicted"/>
<comment type="caution">
    <text evidence="1">The sequence shown here is derived from an EMBL/GenBank/DDBJ whole genome shotgun (WGS) entry which is preliminary data.</text>
</comment>
<dbReference type="Proteomes" id="UP001595859">
    <property type="component" value="Unassembled WGS sequence"/>
</dbReference>
<organism evidence="1 2">
    <name type="scientific">Actinophytocola glycyrrhizae</name>
    <dbReference type="NCBI Taxonomy" id="2044873"/>
    <lineage>
        <taxon>Bacteria</taxon>
        <taxon>Bacillati</taxon>
        <taxon>Actinomycetota</taxon>
        <taxon>Actinomycetes</taxon>
        <taxon>Pseudonocardiales</taxon>
        <taxon>Pseudonocardiaceae</taxon>
    </lineage>
</organism>
<dbReference type="EMBL" id="JBHSIS010000017">
    <property type="protein sequence ID" value="MFC4856957.1"/>
    <property type="molecule type" value="Genomic_DNA"/>
</dbReference>
<evidence type="ECO:0000313" key="2">
    <source>
        <dbReference type="Proteomes" id="UP001595859"/>
    </source>
</evidence>
<keyword evidence="2" id="KW-1185">Reference proteome</keyword>
<dbReference type="RefSeq" id="WP_378058949.1">
    <property type="nucleotide sequence ID" value="NZ_JBHSIS010000017.1"/>
</dbReference>
<gene>
    <name evidence="1" type="ORF">ACFPCV_25970</name>
</gene>
<sequence length="248" mass="27135">MTTVETLRIVTLAERPDLETAMLEMEATWPEFIRPDPLVIAWALRRHAAHQLVVLAGAEVVARAATVPFCWDGDPASLPDTGWDEALRLSMLDTHDGRTPNTLCALEVAVVPGQRSRHLSGRTLAAVADNARRHGFRDVVVPVRPSGKHLEPHVPMTEYAARTRDDGLPSDPWLRVHVREGGQILGVCPVSMTIAGSLAQWRGWTGLPFDTSGPVTVPGALNPVEASVADDRAVYVEPNVWVRHRLVP</sequence>
<dbReference type="Gene3D" id="3.40.630.30">
    <property type="match status" value="1"/>
</dbReference>
<protein>
    <submittedName>
        <fullName evidence="1">N-acetyltransferase</fullName>
    </submittedName>
</protein>
<reference evidence="2" key="1">
    <citation type="journal article" date="2019" name="Int. J. Syst. Evol. Microbiol.">
        <title>The Global Catalogue of Microorganisms (GCM) 10K type strain sequencing project: providing services to taxonomists for standard genome sequencing and annotation.</title>
        <authorList>
            <consortium name="The Broad Institute Genomics Platform"/>
            <consortium name="The Broad Institute Genome Sequencing Center for Infectious Disease"/>
            <person name="Wu L."/>
            <person name="Ma J."/>
        </authorList>
    </citation>
    <scope>NUCLEOTIDE SEQUENCE [LARGE SCALE GENOMIC DNA]</scope>
    <source>
        <strain evidence="2">ZS-22-S1</strain>
    </source>
</reference>
<evidence type="ECO:0000313" key="1">
    <source>
        <dbReference type="EMBL" id="MFC4856957.1"/>
    </source>
</evidence>
<dbReference type="InterPro" id="IPR016181">
    <property type="entry name" value="Acyl_CoA_acyltransferase"/>
</dbReference>
<dbReference type="SUPFAM" id="SSF55729">
    <property type="entry name" value="Acyl-CoA N-acyltransferases (Nat)"/>
    <property type="match status" value="1"/>
</dbReference>
<name>A0ABV9S5H3_9PSEU</name>